<evidence type="ECO:0000313" key="1">
    <source>
        <dbReference type="EMBL" id="APH05005.1"/>
    </source>
</evidence>
<dbReference type="AlphaFoldDB" id="A0A1L3MRN7"/>
<name>A0A1L3MRN7_9BACI</name>
<reference evidence="1 2" key="1">
    <citation type="journal article" date="2016" name="Sci. Rep.">
        <title>Complete genome sequence and transcriptomic analysis of a novel marine strain Bacillus weihaiensis reveals the mechanism of brown algae degradation.</title>
        <authorList>
            <person name="Zhu Y."/>
            <person name="Chen P."/>
            <person name="Bao Y."/>
            <person name="Men Y."/>
            <person name="Zeng Y."/>
            <person name="Yang J."/>
            <person name="Sun J."/>
            <person name="Sun Y."/>
        </authorList>
    </citation>
    <scope>NUCLEOTIDE SEQUENCE [LARGE SCALE GENOMIC DNA]</scope>
    <source>
        <strain evidence="1 2">Alg07</strain>
    </source>
</reference>
<sequence>MRTRFIYALICTLIFAGGCSMKKEVDSMELPNTKAFQDEFTRSLLDSPEEVEEGYYLFESDTGGYSMLWPKDATTDGSPFYQRNGDGYEKIIYSDASIEDNYHYSYTTTYETYGENLIDSILTTLSGSVGYTGEYKTIETEKTRIYYGKLQEKLKVDDRSATSYNFFSYIVSKDSQKGIEYIYSVNCYDELNRECNIDPKIEENTALYLMKNVSFNKDE</sequence>
<organism evidence="1 2">
    <name type="scientific">Bacillus weihaiensis</name>
    <dbReference type="NCBI Taxonomy" id="1547283"/>
    <lineage>
        <taxon>Bacteria</taxon>
        <taxon>Bacillati</taxon>
        <taxon>Bacillota</taxon>
        <taxon>Bacilli</taxon>
        <taxon>Bacillales</taxon>
        <taxon>Bacillaceae</taxon>
        <taxon>Bacillus</taxon>
    </lineage>
</organism>
<accession>A0A1L3MRN7</accession>
<gene>
    <name evidence="1" type="ORF">A9C19_09730</name>
</gene>
<dbReference type="Proteomes" id="UP000181936">
    <property type="component" value="Chromosome"/>
</dbReference>
<proteinExistence type="predicted"/>
<protein>
    <recommendedName>
        <fullName evidence="3">Lipoprotein YvcA</fullName>
    </recommendedName>
</protein>
<evidence type="ECO:0000313" key="2">
    <source>
        <dbReference type="Proteomes" id="UP000181936"/>
    </source>
</evidence>
<dbReference type="KEGG" id="bwh:A9C19_09730"/>
<dbReference type="STRING" id="1547283.A9C19_09730"/>
<dbReference type="EMBL" id="CP016020">
    <property type="protein sequence ID" value="APH05005.1"/>
    <property type="molecule type" value="Genomic_DNA"/>
</dbReference>
<dbReference type="PROSITE" id="PS51257">
    <property type="entry name" value="PROKAR_LIPOPROTEIN"/>
    <property type="match status" value="1"/>
</dbReference>
<keyword evidence="2" id="KW-1185">Reference proteome</keyword>
<evidence type="ECO:0008006" key="3">
    <source>
        <dbReference type="Google" id="ProtNLM"/>
    </source>
</evidence>